<protein>
    <submittedName>
        <fullName evidence="2">Uncharacterized protein LOC107784286</fullName>
    </submittedName>
</protein>
<reference evidence="1" key="1">
    <citation type="journal article" date="2014" name="Nat. Commun.">
        <title>The tobacco genome sequence and its comparison with those of tomato and potato.</title>
        <authorList>
            <person name="Sierro N."/>
            <person name="Battey J.N."/>
            <person name="Ouadi S."/>
            <person name="Bakaher N."/>
            <person name="Bovet L."/>
            <person name="Willig A."/>
            <person name="Goepfert S."/>
            <person name="Peitsch M.C."/>
            <person name="Ivanov N.V."/>
        </authorList>
    </citation>
    <scope>NUCLEOTIDE SEQUENCE [LARGE SCALE GENOMIC DNA]</scope>
</reference>
<dbReference type="PaxDb" id="4097-A0A1S3Z8S3"/>
<dbReference type="Proteomes" id="UP000790787">
    <property type="component" value="Chromosome 3"/>
</dbReference>
<dbReference type="RefSeq" id="XP_016460880.2">
    <property type="nucleotide sequence ID" value="XM_016605394.2"/>
</dbReference>
<dbReference type="PANTHER" id="PTHR33710">
    <property type="entry name" value="BNAC02G09200D PROTEIN"/>
    <property type="match status" value="1"/>
</dbReference>
<dbReference type="InterPro" id="IPR036691">
    <property type="entry name" value="Endo/exonu/phosph_ase_sf"/>
</dbReference>
<gene>
    <name evidence="2" type="primary">LOC107784286</name>
</gene>
<accession>A0A1S3Z8S3</accession>
<evidence type="ECO:0000313" key="2">
    <source>
        <dbReference type="RefSeq" id="XP_016460880.2"/>
    </source>
</evidence>
<name>A0A1S3Z8S3_TOBAC</name>
<proteinExistence type="predicted"/>
<dbReference type="AlphaFoldDB" id="A0A1S3Z8S3"/>
<evidence type="ECO:0000313" key="1">
    <source>
        <dbReference type="Proteomes" id="UP000790787"/>
    </source>
</evidence>
<dbReference type="SUPFAM" id="SSF56219">
    <property type="entry name" value="DNase I-like"/>
    <property type="match status" value="1"/>
</dbReference>
<dbReference type="PANTHER" id="PTHR33710:SF89">
    <property type="match status" value="1"/>
</dbReference>
<dbReference type="KEGG" id="nta:107784286"/>
<reference evidence="2" key="2">
    <citation type="submission" date="2025-08" db="UniProtKB">
        <authorList>
            <consortium name="RefSeq"/>
        </authorList>
    </citation>
    <scope>IDENTIFICATION</scope>
    <source>
        <tissue evidence="2">Leaf</tissue>
    </source>
</reference>
<organism evidence="1 2">
    <name type="scientific">Nicotiana tabacum</name>
    <name type="common">Common tobacco</name>
    <dbReference type="NCBI Taxonomy" id="4097"/>
    <lineage>
        <taxon>Eukaryota</taxon>
        <taxon>Viridiplantae</taxon>
        <taxon>Streptophyta</taxon>
        <taxon>Embryophyta</taxon>
        <taxon>Tracheophyta</taxon>
        <taxon>Spermatophyta</taxon>
        <taxon>Magnoliopsida</taxon>
        <taxon>eudicotyledons</taxon>
        <taxon>Gunneridae</taxon>
        <taxon>Pentapetalae</taxon>
        <taxon>asterids</taxon>
        <taxon>lamiids</taxon>
        <taxon>Solanales</taxon>
        <taxon>Solanaceae</taxon>
        <taxon>Nicotianoideae</taxon>
        <taxon>Nicotianeae</taxon>
        <taxon>Nicotiana</taxon>
    </lineage>
</organism>
<dbReference type="OrthoDB" id="1296036at2759"/>
<dbReference type="Gene3D" id="3.60.10.10">
    <property type="entry name" value="Endonuclease/exonuclease/phosphatase"/>
    <property type="match status" value="1"/>
</dbReference>
<sequence length="283" mass="32941">MFKHKELKVFMRDNKVDMIAICEHRVKDTEADKIIGKVLPGWEWSHNVSNTCKGRIWCARQKSLWVVIRNLTRQCMGPWLLMGDFNSILGVDDRMHGSEVQDNETKDFKEVIEDCSLAELPTVGKTYTWTNGHVYSRIDRAIVNDIWMINMPPRQVQILNPLFSDHSPLGIEVEIVESNWTMKNGERNWMSTRKNEIANPTTDLFEEEKKLLLQLEKWDKIEESIYKQKSRVKWLKLGDTNSAYFFASMKGRRTQNQITKLTNSNGDVLTDGKSIEAEVERVC</sequence>
<dbReference type="RefSeq" id="XP_016460880.1">
    <property type="nucleotide sequence ID" value="XM_016605394.1"/>
</dbReference>
<keyword evidence="1" id="KW-1185">Reference proteome</keyword>
<dbReference type="GeneID" id="107784286"/>